<comment type="caution">
    <text evidence="2">The sequence shown here is derived from an EMBL/GenBank/DDBJ whole genome shotgun (WGS) entry which is preliminary data.</text>
</comment>
<gene>
    <name evidence="2" type="ORF">CRG98_013714</name>
</gene>
<evidence type="ECO:0000313" key="3">
    <source>
        <dbReference type="Proteomes" id="UP000233551"/>
    </source>
</evidence>
<dbReference type="PANTHER" id="PTHR34222">
    <property type="entry name" value="GAG_PRE-INTEGRS DOMAIN-CONTAINING PROTEIN"/>
    <property type="match status" value="1"/>
</dbReference>
<feature type="region of interest" description="Disordered" evidence="1">
    <location>
        <begin position="143"/>
        <end position="190"/>
    </location>
</feature>
<dbReference type="EMBL" id="PGOL01000708">
    <property type="protein sequence ID" value="PKI65894.1"/>
    <property type="molecule type" value="Genomic_DNA"/>
</dbReference>
<dbReference type="PANTHER" id="PTHR34222:SF33">
    <property type="entry name" value="RETROTRANSPOSON GAG DOMAIN-CONTAINING PROTEIN"/>
    <property type="match status" value="1"/>
</dbReference>
<keyword evidence="3" id="KW-1185">Reference proteome</keyword>
<evidence type="ECO:0000256" key="1">
    <source>
        <dbReference type="SAM" id="MobiDB-lite"/>
    </source>
</evidence>
<protein>
    <recommendedName>
        <fullName evidence="4">Retrotransposon gag domain-containing protein</fullName>
    </recommendedName>
</protein>
<feature type="region of interest" description="Disordered" evidence="1">
    <location>
        <begin position="65"/>
        <end position="108"/>
    </location>
</feature>
<dbReference type="AlphaFoldDB" id="A0A2I0KBI9"/>
<name>A0A2I0KBI9_PUNGR</name>
<evidence type="ECO:0000313" key="2">
    <source>
        <dbReference type="EMBL" id="PKI65894.1"/>
    </source>
</evidence>
<accession>A0A2I0KBI9</accession>
<sequence>MSVSRYYSRLKTLWDELENYLETPMCSCSAFRVYTAQKEREKTHQFLMGLGSEFSTVRSNVLSHEPAHSLNKNRRKEIGDVGRQQFDLRRTGRRQRSNDHGQDLLPLQSSGPYQERLLVAAWLSDELGTEGSGRRRKIRVFDSREEDRRSGRRNGRAAAWGRSGPESVRWAVGPSGAETRSRSGPKSALWTAGPSGSIRAFIPGPESIRWAVGPPVSNWSAQQQRFEQAFSSFRFGLPEIT</sequence>
<evidence type="ECO:0008006" key="4">
    <source>
        <dbReference type="Google" id="ProtNLM"/>
    </source>
</evidence>
<proteinExistence type="predicted"/>
<reference evidence="2 3" key="1">
    <citation type="submission" date="2017-11" db="EMBL/GenBank/DDBJ databases">
        <title>De-novo sequencing of pomegranate (Punica granatum L.) genome.</title>
        <authorList>
            <person name="Akparov Z."/>
            <person name="Amiraslanov A."/>
            <person name="Hajiyeva S."/>
            <person name="Abbasov M."/>
            <person name="Kaur K."/>
            <person name="Hamwieh A."/>
            <person name="Solovyev V."/>
            <person name="Salamov A."/>
            <person name="Braich B."/>
            <person name="Kosarev P."/>
            <person name="Mahmoud A."/>
            <person name="Hajiyev E."/>
            <person name="Babayeva S."/>
            <person name="Izzatullayeva V."/>
            <person name="Mammadov A."/>
            <person name="Mammadov A."/>
            <person name="Sharifova S."/>
            <person name="Ojaghi J."/>
            <person name="Eynullazada K."/>
            <person name="Bayramov B."/>
            <person name="Abdulazimova A."/>
            <person name="Shahmuradov I."/>
        </authorList>
    </citation>
    <scope>NUCLEOTIDE SEQUENCE [LARGE SCALE GENOMIC DNA]</scope>
    <source>
        <strain evidence="3">cv. AG2017</strain>
        <tissue evidence="2">Leaf</tissue>
    </source>
</reference>
<organism evidence="2 3">
    <name type="scientific">Punica granatum</name>
    <name type="common">Pomegranate</name>
    <dbReference type="NCBI Taxonomy" id="22663"/>
    <lineage>
        <taxon>Eukaryota</taxon>
        <taxon>Viridiplantae</taxon>
        <taxon>Streptophyta</taxon>
        <taxon>Embryophyta</taxon>
        <taxon>Tracheophyta</taxon>
        <taxon>Spermatophyta</taxon>
        <taxon>Magnoliopsida</taxon>
        <taxon>eudicotyledons</taxon>
        <taxon>Gunneridae</taxon>
        <taxon>Pentapetalae</taxon>
        <taxon>rosids</taxon>
        <taxon>malvids</taxon>
        <taxon>Myrtales</taxon>
        <taxon>Lythraceae</taxon>
        <taxon>Punica</taxon>
    </lineage>
</organism>
<feature type="compositionally biased region" description="Basic and acidic residues" evidence="1">
    <location>
        <begin position="76"/>
        <end position="102"/>
    </location>
</feature>
<dbReference type="Proteomes" id="UP000233551">
    <property type="component" value="Unassembled WGS sequence"/>
</dbReference>